<evidence type="ECO:0000256" key="1">
    <source>
        <dbReference type="SAM" id="Phobius"/>
    </source>
</evidence>
<gene>
    <name evidence="2" type="ORF">VEIT17_02910</name>
</gene>
<keyword evidence="1" id="KW-0812">Transmembrane</keyword>
<accession>A0ABM7HA16</accession>
<dbReference type="Proteomes" id="UP000509249">
    <property type="component" value="Chromosome"/>
</dbReference>
<organism evidence="2 3">
    <name type="scientific">Veillonella nakazawae</name>
    <dbReference type="NCBI Taxonomy" id="2682456"/>
    <lineage>
        <taxon>Bacteria</taxon>
        <taxon>Bacillati</taxon>
        <taxon>Bacillota</taxon>
        <taxon>Negativicutes</taxon>
        <taxon>Veillonellales</taxon>
        <taxon>Veillonellaceae</taxon>
        <taxon>Veillonella</taxon>
    </lineage>
</organism>
<keyword evidence="1" id="KW-0472">Membrane</keyword>
<feature type="transmembrane region" description="Helical" evidence="1">
    <location>
        <begin position="186"/>
        <end position="208"/>
    </location>
</feature>
<keyword evidence="3" id="KW-1185">Reference proteome</keyword>
<protein>
    <submittedName>
        <fullName evidence="2">UPF0174 protein</fullName>
    </submittedName>
</protein>
<reference evidence="2 3" key="1">
    <citation type="journal article" date="2020" name="Int. J. Syst. Evol. Microbiol.">
        <title>Veillonella nakazawae sp. nov., an anaerobic gram-negative coccus isolated from the oral cavity of Japanese children.</title>
        <authorList>
            <person name="Mashima I."/>
            <person name="Theodorea C.F."/>
            <person name="Djais A.A."/>
            <person name="Kunihiro T."/>
            <person name="Kawamura Y."/>
            <person name="Otomo M."/>
            <person name="Saitoh M."/>
            <person name="Tamai R."/>
            <person name="Kiyoura Y."/>
        </authorList>
    </citation>
    <scope>NUCLEOTIDE SEQUENCE [LARGE SCALE GENOMIC DNA]</scope>
    <source>
        <strain evidence="2 3">T1-7</strain>
    </source>
</reference>
<keyword evidence="1" id="KW-1133">Transmembrane helix</keyword>
<feature type="transmembrane region" description="Helical" evidence="1">
    <location>
        <begin position="156"/>
        <end position="174"/>
    </location>
</feature>
<dbReference type="RefSeq" id="WP_178884412.1">
    <property type="nucleotide sequence ID" value="NZ_AP022321.1"/>
</dbReference>
<proteinExistence type="predicted"/>
<name>A0ABM7HA16_9FIRM</name>
<sequence length="236" mass="26468">MDRNLEFMAQIPEEQLQVFVDTLIEKGGITETLSASEDYKEYGKNYSKYWHRIEKEYRDFGSNTITSIFSGPNTYREILEKVLKQCKVDFHSSDSVEVMEELLLESIIKDMWEKLSQSERIALLSDLKDDIDNIDFNSIGGITSSMLIQVFRAGGFASYKITLIIVNAIAKAILGRGLSLAVNAGITRGLSVLVGPIGIILTALWTIYDIAGPAYRVIIPCTILIAAYRKMDSSNY</sequence>
<evidence type="ECO:0000313" key="2">
    <source>
        <dbReference type="EMBL" id="BBU33845.1"/>
    </source>
</evidence>
<evidence type="ECO:0000313" key="3">
    <source>
        <dbReference type="Proteomes" id="UP000509249"/>
    </source>
</evidence>
<dbReference type="EMBL" id="AP022321">
    <property type="protein sequence ID" value="BBU33845.1"/>
    <property type="molecule type" value="Genomic_DNA"/>
</dbReference>